<gene>
    <name evidence="13" type="ORF">N0V89_000342</name>
</gene>
<comment type="subcellular location">
    <subcellularLocation>
        <location evidence="1">Membrane</location>
        <topology evidence="1">Multi-pass membrane protein</topology>
    </subcellularLocation>
</comment>
<evidence type="ECO:0000256" key="1">
    <source>
        <dbReference type="ARBA" id="ARBA00004141"/>
    </source>
</evidence>
<feature type="transmembrane region" description="Helical" evidence="11">
    <location>
        <begin position="91"/>
        <end position="107"/>
    </location>
</feature>
<dbReference type="Pfam" id="PF07690">
    <property type="entry name" value="MFS_1"/>
    <property type="match status" value="1"/>
</dbReference>
<accession>A0A9W8XV55</accession>
<evidence type="ECO:0000256" key="6">
    <source>
        <dbReference type="ARBA" id="ARBA00022801"/>
    </source>
</evidence>
<dbReference type="InterPro" id="IPR018202">
    <property type="entry name" value="Ser_caboxypep_ser_AS"/>
</dbReference>
<dbReference type="InterPro" id="IPR036259">
    <property type="entry name" value="MFS_trans_sf"/>
</dbReference>
<feature type="compositionally biased region" description="Low complexity" evidence="10">
    <location>
        <begin position="1154"/>
        <end position="1165"/>
    </location>
</feature>
<evidence type="ECO:0000256" key="10">
    <source>
        <dbReference type="SAM" id="MobiDB-lite"/>
    </source>
</evidence>
<dbReference type="PANTHER" id="PTHR23502">
    <property type="entry name" value="MAJOR FACILITATOR SUPERFAMILY"/>
    <property type="match status" value="1"/>
</dbReference>
<dbReference type="GO" id="GO:0022857">
    <property type="term" value="F:transmembrane transporter activity"/>
    <property type="evidence" value="ECO:0007669"/>
    <property type="project" value="InterPro"/>
</dbReference>
<dbReference type="RefSeq" id="XP_056075988.1">
    <property type="nucleotide sequence ID" value="XM_056209166.1"/>
</dbReference>
<dbReference type="GeneID" id="80903872"/>
<keyword evidence="4" id="KW-0645">Protease</keyword>
<feature type="compositionally biased region" description="Basic and acidic residues" evidence="10">
    <location>
        <begin position="1134"/>
        <end position="1144"/>
    </location>
</feature>
<dbReference type="InterPro" id="IPR011701">
    <property type="entry name" value="MFS"/>
</dbReference>
<dbReference type="SUPFAM" id="SSF53474">
    <property type="entry name" value="alpha/beta-Hydrolases"/>
    <property type="match status" value="1"/>
</dbReference>
<dbReference type="Proteomes" id="UP001140513">
    <property type="component" value="Unassembled WGS sequence"/>
</dbReference>
<dbReference type="AlphaFoldDB" id="A0A9W8XV55"/>
<feature type="domain" description="Major facilitator superfamily (MFS) profile" evidence="12">
    <location>
        <begin position="53"/>
        <end position="480"/>
    </location>
</feature>
<proteinExistence type="inferred from homology"/>
<dbReference type="GO" id="GO:0005886">
    <property type="term" value="C:plasma membrane"/>
    <property type="evidence" value="ECO:0007669"/>
    <property type="project" value="TreeGrafter"/>
</dbReference>
<dbReference type="Gene3D" id="3.40.50.1820">
    <property type="entry name" value="alpha/beta hydrolase"/>
    <property type="match status" value="1"/>
</dbReference>
<dbReference type="GO" id="GO:0006508">
    <property type="term" value="P:proteolysis"/>
    <property type="evidence" value="ECO:0007669"/>
    <property type="project" value="UniProtKB-KW"/>
</dbReference>
<sequence>MSVDLKAEVAQGELNEYNITHGKVSKSGIVLRPQPTNDPNEPLNWAQGQKYSTYVVCCFFTFLAFMNSSAFTVAIQPIIKEFHKTSTEASYLTSLQVLGMGFGALILMPSARLFGKRPVYLVSILFLCVTNIWSYFSHSYRSLLASRIIGGLMTAAADAVVPSLVADLFYFHERGRALMIFHTAISIGAFGGPFINAYIAQYAGWRWMCGAMAIAGGATFLIGFVTIRETHYAENGHRDLLKPEDEYATKRSWIAELSLTRGFNRNESFLGWLLRTVSLILYPPVWIVGLTVGLFIGCNIALQITSTQTFTAAPYHWKVHSLGLLSLSGLVGAIVSFVFGGWLIDFIATRLTARNAEHVEPEYRLPAMIIPAVIGPMGVLTFGLVISYGKSWAGAAVGYGMEGFGATAASNIVVTYAVDAYRPVPPLFIEASLSSLLSSSHAVAACYTSVIMFQLSPIFYASILGLTGCSLAQQFPPPVSYDAVLKSPIDPNITISYKVPEPGTCTTAFSSQKQYSGYVNLPPFTLVPYQQEYPINTFFWFFEARNNSDTAPLTIWLNGGPGSSSMIGLFREMGPCEVVQLEDGSYGTQPNVWGWDRSSNLLFIDQPTQVGFSYDHPVNVSWDFIKEHVLEPPTSLPTNVPSWSFINGTLATGNRANVENSTVIAARAAWHFLQGFLSAFPQYNPGQRPNQTTIEPTGVNLFAESYGGQYGPVFADFFEDQNDRRRAGVIPANSTLEIKLDSLGIINGLVDTIVQTPAMAAFVYNNTYDLQGMSQTQYLNLLSDYRKPRGCLEMASQCHTQATAVDYEGENLDEETTSICELASISCWGVQSQALQLSGRNPYDIRFTSPNSFPSYAYLEYLNQANILRSIGAKVNFTESTTMVNAVFHQTGDDVRGTQIKKLADLLARGIRVALIYGDADIICNWVGGEAVSLALAHESPYSSTFAAAGYADIVSNDSYVGGHVRQYGNLSFSRIFDAGHTTPSYQAETSFVVFSRIIQGDDISMGRNVDLSTFGTEGPDKSLHKNKLPPQPQNTCWIRAIADTCSEDEKDQIYQGLGVVENGKWSAEQPATKPNIVQRFARRHIKEPKPTPARYDIDKPEEPPVLDRLLNRRLSAPMEPIPEAHSPRPSGDIPERLVSEHPFEPTPVIQRNAHPSGPASSGAPVPGPPKTHEPTAEPTTLRQPSPEPGKP</sequence>
<comment type="similarity">
    <text evidence="2">Belongs to the peptidase S10 family.</text>
</comment>
<evidence type="ECO:0000313" key="13">
    <source>
        <dbReference type="EMBL" id="KAJ4359786.1"/>
    </source>
</evidence>
<feature type="transmembrane region" description="Helical" evidence="11">
    <location>
        <begin position="205"/>
        <end position="227"/>
    </location>
</feature>
<feature type="region of interest" description="Disordered" evidence="10">
    <location>
        <begin position="1083"/>
        <end position="1105"/>
    </location>
</feature>
<dbReference type="InterPro" id="IPR001563">
    <property type="entry name" value="Peptidase_S10"/>
</dbReference>
<organism evidence="13 14">
    <name type="scientific">Didymosphaeria variabile</name>
    <dbReference type="NCBI Taxonomy" id="1932322"/>
    <lineage>
        <taxon>Eukaryota</taxon>
        <taxon>Fungi</taxon>
        <taxon>Dikarya</taxon>
        <taxon>Ascomycota</taxon>
        <taxon>Pezizomycotina</taxon>
        <taxon>Dothideomycetes</taxon>
        <taxon>Pleosporomycetidae</taxon>
        <taxon>Pleosporales</taxon>
        <taxon>Massarineae</taxon>
        <taxon>Didymosphaeriaceae</taxon>
        <taxon>Didymosphaeria</taxon>
    </lineage>
</organism>
<evidence type="ECO:0000256" key="2">
    <source>
        <dbReference type="ARBA" id="ARBA00009431"/>
    </source>
</evidence>
<name>A0A9W8XV55_9PLEO</name>
<feature type="transmembrane region" description="Helical" evidence="11">
    <location>
        <begin position="365"/>
        <end position="388"/>
    </location>
</feature>
<keyword evidence="3" id="KW-0121">Carboxypeptidase</keyword>
<keyword evidence="9" id="KW-0325">Glycoprotein</keyword>
<evidence type="ECO:0000259" key="12">
    <source>
        <dbReference type="PROSITE" id="PS50850"/>
    </source>
</evidence>
<keyword evidence="7 11" id="KW-1133">Transmembrane helix</keyword>
<feature type="transmembrane region" description="Helical" evidence="11">
    <location>
        <begin position="119"/>
        <end position="136"/>
    </location>
</feature>
<evidence type="ECO:0000256" key="9">
    <source>
        <dbReference type="ARBA" id="ARBA00023180"/>
    </source>
</evidence>
<evidence type="ECO:0000256" key="7">
    <source>
        <dbReference type="ARBA" id="ARBA00022989"/>
    </source>
</evidence>
<dbReference type="GO" id="GO:0004185">
    <property type="term" value="F:serine-type carboxypeptidase activity"/>
    <property type="evidence" value="ECO:0007669"/>
    <property type="project" value="InterPro"/>
</dbReference>
<feature type="transmembrane region" description="Helical" evidence="11">
    <location>
        <begin position="322"/>
        <end position="344"/>
    </location>
</feature>
<dbReference type="EMBL" id="JAPEUX010000001">
    <property type="protein sequence ID" value="KAJ4359786.1"/>
    <property type="molecule type" value="Genomic_DNA"/>
</dbReference>
<feature type="transmembrane region" description="Helical" evidence="11">
    <location>
        <begin position="178"/>
        <end position="199"/>
    </location>
</feature>
<dbReference type="OrthoDB" id="443318at2759"/>
<dbReference type="Gene3D" id="1.20.1250.20">
    <property type="entry name" value="MFS general substrate transporter like domains"/>
    <property type="match status" value="1"/>
</dbReference>
<feature type="region of interest" description="Disordered" evidence="10">
    <location>
        <begin position="1119"/>
        <end position="1192"/>
    </location>
</feature>
<comment type="caution">
    <text evidence="13">The sequence shown here is derived from an EMBL/GenBank/DDBJ whole genome shotgun (WGS) entry which is preliminary data.</text>
</comment>
<dbReference type="Pfam" id="PF00450">
    <property type="entry name" value="Peptidase_S10"/>
    <property type="match status" value="1"/>
</dbReference>
<dbReference type="PROSITE" id="PS00131">
    <property type="entry name" value="CARBOXYPEPT_SER_SER"/>
    <property type="match status" value="1"/>
</dbReference>
<keyword evidence="8 11" id="KW-0472">Membrane</keyword>
<protein>
    <recommendedName>
        <fullName evidence="12">Major facilitator superfamily (MFS) profile domain-containing protein</fullName>
    </recommendedName>
</protein>
<feature type="transmembrane region" description="Helical" evidence="11">
    <location>
        <begin position="279"/>
        <end position="302"/>
    </location>
</feature>
<evidence type="ECO:0000313" key="14">
    <source>
        <dbReference type="Proteomes" id="UP001140513"/>
    </source>
</evidence>
<dbReference type="PANTHER" id="PTHR23502:SF160">
    <property type="entry name" value="MAJOR FACILITATOR SUPERFAMILY (MFS) PROFILE DOMAIN-CONTAINING PROTEIN-RELATED"/>
    <property type="match status" value="1"/>
</dbReference>
<dbReference type="SUPFAM" id="SSF103473">
    <property type="entry name" value="MFS general substrate transporter"/>
    <property type="match status" value="1"/>
</dbReference>
<keyword evidence="14" id="KW-1185">Reference proteome</keyword>
<dbReference type="InterPro" id="IPR020846">
    <property type="entry name" value="MFS_dom"/>
</dbReference>
<keyword evidence="6" id="KW-0378">Hydrolase</keyword>
<reference evidence="13" key="1">
    <citation type="submission" date="2022-10" db="EMBL/GenBank/DDBJ databases">
        <title>Tapping the CABI collections for fungal endophytes: first genome assemblies for Collariella, Neodidymelliopsis, Ascochyta clinopodiicola, Didymella pomorum, Didymosphaeria variabile, Neocosmospora piperis and Neocucurbitaria cava.</title>
        <authorList>
            <person name="Hill R."/>
        </authorList>
    </citation>
    <scope>NUCLEOTIDE SEQUENCE</scope>
    <source>
        <strain evidence="13">IMI 356815</strain>
    </source>
</reference>
<keyword evidence="5 11" id="KW-0812">Transmembrane</keyword>
<evidence type="ECO:0000256" key="4">
    <source>
        <dbReference type="ARBA" id="ARBA00022670"/>
    </source>
</evidence>
<evidence type="ECO:0000256" key="11">
    <source>
        <dbReference type="SAM" id="Phobius"/>
    </source>
</evidence>
<evidence type="ECO:0000256" key="3">
    <source>
        <dbReference type="ARBA" id="ARBA00022645"/>
    </source>
</evidence>
<dbReference type="PROSITE" id="PS50850">
    <property type="entry name" value="MFS"/>
    <property type="match status" value="1"/>
</dbReference>
<feature type="transmembrane region" description="Helical" evidence="11">
    <location>
        <begin position="54"/>
        <end position="79"/>
    </location>
</feature>
<dbReference type="InterPro" id="IPR029058">
    <property type="entry name" value="AB_hydrolase_fold"/>
</dbReference>
<dbReference type="PRINTS" id="PR00724">
    <property type="entry name" value="CRBOXYPTASEC"/>
</dbReference>
<evidence type="ECO:0000256" key="5">
    <source>
        <dbReference type="ARBA" id="ARBA00022692"/>
    </source>
</evidence>
<evidence type="ECO:0000256" key="8">
    <source>
        <dbReference type="ARBA" id="ARBA00023136"/>
    </source>
</evidence>